<dbReference type="PROSITE" id="PS51986">
    <property type="entry name" value="GS_BETA_GRASP"/>
    <property type="match status" value="1"/>
</dbReference>
<feature type="domain" description="GS catalytic" evidence="4">
    <location>
        <begin position="163"/>
        <end position="597"/>
    </location>
</feature>
<organism evidence="5 6">
    <name type="scientific">Aminithiophilus ramosus</name>
    <dbReference type="NCBI Taxonomy" id="3029084"/>
    <lineage>
        <taxon>Bacteria</taxon>
        <taxon>Thermotogati</taxon>
        <taxon>Synergistota</taxon>
        <taxon>Synergistia</taxon>
        <taxon>Synergistales</taxon>
        <taxon>Aminithiophilaceae</taxon>
        <taxon>Aminithiophilus</taxon>
    </lineage>
</organism>
<dbReference type="PROSITE" id="PS51987">
    <property type="entry name" value="GS_CATALYTIC"/>
    <property type="match status" value="1"/>
</dbReference>
<dbReference type="GO" id="GO:0006542">
    <property type="term" value="P:glutamine biosynthetic process"/>
    <property type="evidence" value="ECO:0007669"/>
    <property type="project" value="InterPro"/>
</dbReference>
<dbReference type="PROSITE" id="PS00181">
    <property type="entry name" value="GLNA_ATP"/>
    <property type="match status" value="1"/>
</dbReference>
<dbReference type="InterPro" id="IPR008146">
    <property type="entry name" value="Gln_synth_cat_dom"/>
</dbReference>
<dbReference type="AlphaFoldDB" id="A0A9Q7EWB4"/>
<dbReference type="Gene3D" id="1.20.120.1560">
    <property type="match status" value="1"/>
</dbReference>
<evidence type="ECO:0000259" key="4">
    <source>
        <dbReference type="PROSITE" id="PS51987"/>
    </source>
</evidence>
<dbReference type="InterPro" id="IPR014746">
    <property type="entry name" value="Gln_synth/guanido_kin_cat_dom"/>
</dbReference>
<dbReference type="SUPFAM" id="SSF55931">
    <property type="entry name" value="Glutamine synthetase/guanido kinase"/>
    <property type="match status" value="1"/>
</dbReference>
<dbReference type="EMBL" id="CP072943">
    <property type="protein sequence ID" value="QTX33128.1"/>
    <property type="molecule type" value="Genomic_DNA"/>
</dbReference>
<gene>
    <name evidence="5" type="ORF">KAR29_04305</name>
</gene>
<reference evidence="6" key="1">
    <citation type="submission" date="2021-04" db="EMBL/GenBank/DDBJ databases">
        <title>A novel Synergistetes isolate from a pyrite-forming mixed culture.</title>
        <authorList>
            <person name="Bunk B."/>
            <person name="Sproer C."/>
            <person name="Spring S."/>
            <person name="Pester M."/>
        </authorList>
    </citation>
    <scope>NUCLEOTIDE SEQUENCE [LARGE SCALE GENOMIC DNA]</scope>
    <source>
        <strain evidence="6">J.5.4.2-T.3.5.2</strain>
    </source>
</reference>
<protein>
    <submittedName>
        <fullName evidence="5">Glutamine synthetase III</fullName>
    </submittedName>
</protein>
<name>A0A9Q7EWB4_9BACT</name>
<dbReference type="PANTHER" id="PTHR42974:SF1">
    <property type="entry name" value="TYPE-3 GLUTAMINE SYNTHETASE"/>
    <property type="match status" value="1"/>
</dbReference>
<dbReference type="Pfam" id="PF12437">
    <property type="entry name" value="GSIII_N"/>
    <property type="match status" value="1"/>
</dbReference>
<dbReference type="Pfam" id="PF00120">
    <property type="entry name" value="Gln-synt_C"/>
    <property type="match status" value="1"/>
</dbReference>
<sequence length="705" mass="78662">MTESLRPSATFGVNVFDRRTMRERLPRDVYEQLLASVEGGAPLDDGVANAVAMAMKEWALARGTTHYTHWFQPRTEMTAEKHMAFLSLDRKGFPLETFTGGELIQSEPDASSLPSGGIRTTFEARGYTAWDPTSPAFIMDDGVGGTLFIPSVFISHDGTPLDLKTPLLRSLAAMEPRALRLLKLFGNRTVKNVQMTVGSEQEFFLVDEEVARRRPDLIYCGKTVFGSLPPKAQQMEDHYFGTIHPRVLAFMNDVEEELTRLGVVIKTRHNEVAPCQFEFAPLHCEANLASDQNQMTMGVMRKQARRHGFRLILHEKPFMGLNGSGKHTNFSLQDSEGRNLLEPSTNQRRNLQFLAFLSALLLGVARYGGLLRASIASAGNMHRLGGNEAPPTIMSVYLGDVLTQLLEKIKEGSFSDMPDKGLLDLGLSRLPSVKIDNTDRNRTSPIAFTGNKFEFRATGSSQSIAGPVTMLLALWSWGMDRMAEMIESRTGGGWDITDAALDAIRQAYREGSIVCFDGNCYASEWREEAQGRKLPLADTTPEALALYLVPEHRKLLDEMGIMSDREIVAYYETRLEQYFKTVDIEMGIFSSMVWEGVLPALSQQIGQEAQALRDLPEELAGQATGWKEDLGRLLGLRQSLSERTKKLEGLRKSLADLDIETQANRLTSEGLPLFEEARALCDEVEGLVSLPVWPYPTYRDLFSLK</sequence>
<evidence type="ECO:0000313" key="5">
    <source>
        <dbReference type="EMBL" id="QTX33128.1"/>
    </source>
</evidence>
<dbReference type="InterPro" id="IPR027303">
    <property type="entry name" value="Gln_synth_gly_rich_site"/>
</dbReference>
<evidence type="ECO:0000313" key="6">
    <source>
        <dbReference type="Proteomes" id="UP000671879"/>
    </source>
</evidence>
<dbReference type="InterPro" id="IPR052725">
    <property type="entry name" value="GS_Type-3"/>
</dbReference>
<evidence type="ECO:0000259" key="3">
    <source>
        <dbReference type="PROSITE" id="PS51986"/>
    </source>
</evidence>
<proteinExistence type="inferred from homology"/>
<dbReference type="PANTHER" id="PTHR42974">
    <property type="entry name" value="GLUTAMINE SYNTHETASE"/>
    <property type="match status" value="1"/>
</dbReference>
<keyword evidence="6" id="KW-1185">Reference proteome</keyword>
<dbReference type="InterPro" id="IPR022147">
    <property type="entry name" value="GSIII_N"/>
</dbReference>
<comment type="similarity">
    <text evidence="1 2">Belongs to the glutamine synthetase family.</text>
</comment>
<evidence type="ECO:0000256" key="1">
    <source>
        <dbReference type="PROSITE-ProRule" id="PRU01330"/>
    </source>
</evidence>
<dbReference type="InterPro" id="IPR008147">
    <property type="entry name" value="Gln_synt_N"/>
</dbReference>
<dbReference type="Gene3D" id="3.30.590.10">
    <property type="entry name" value="Glutamine synthetase/guanido kinase, catalytic domain"/>
    <property type="match status" value="1"/>
</dbReference>
<dbReference type="GO" id="GO:0004356">
    <property type="term" value="F:glutamine synthetase activity"/>
    <property type="evidence" value="ECO:0007669"/>
    <property type="project" value="InterPro"/>
</dbReference>
<accession>A0A9Q7EWB4</accession>
<dbReference type="SMART" id="SM01230">
    <property type="entry name" value="Gln-synt_C"/>
    <property type="match status" value="1"/>
</dbReference>
<feature type="domain" description="GS beta-grasp" evidence="3">
    <location>
        <begin position="65"/>
        <end position="158"/>
    </location>
</feature>
<dbReference type="Proteomes" id="UP000671879">
    <property type="component" value="Chromosome"/>
</dbReference>
<dbReference type="InterPro" id="IPR040577">
    <property type="entry name" value="Gln-synt_C"/>
</dbReference>
<evidence type="ECO:0000256" key="2">
    <source>
        <dbReference type="RuleBase" id="RU000384"/>
    </source>
</evidence>
<dbReference type="RefSeq" id="WP_274374403.1">
    <property type="nucleotide sequence ID" value="NZ_CP072943.1"/>
</dbReference>
<dbReference type="KEGG" id="aram:KAR29_04305"/>
<dbReference type="Pfam" id="PF18318">
    <property type="entry name" value="Gln-synt_C-ter"/>
    <property type="match status" value="1"/>
</dbReference>